<dbReference type="Proteomes" id="UP000198649">
    <property type="component" value="Unassembled WGS sequence"/>
</dbReference>
<dbReference type="Gene3D" id="3.30.70.1880">
    <property type="entry name" value="Protein of unknown function DUF881"/>
    <property type="match status" value="1"/>
</dbReference>
<dbReference type="Pfam" id="PF05949">
    <property type="entry name" value="DUF881"/>
    <property type="match status" value="1"/>
</dbReference>
<evidence type="ECO:0000313" key="5">
    <source>
        <dbReference type="EMBL" id="SFI23086.1"/>
    </source>
</evidence>
<dbReference type="OrthoDB" id="3214641at2"/>
<accession>A0A1I3GHZ3</accession>
<name>A0A1I3GHZ3_9ACTN</name>
<dbReference type="GO" id="GO:0005886">
    <property type="term" value="C:plasma membrane"/>
    <property type="evidence" value="ECO:0007669"/>
    <property type="project" value="TreeGrafter"/>
</dbReference>
<feature type="region of interest" description="Disordered" evidence="3">
    <location>
        <begin position="26"/>
        <end position="49"/>
    </location>
</feature>
<keyword evidence="4" id="KW-1133">Transmembrane helix</keyword>
<evidence type="ECO:0000256" key="2">
    <source>
        <dbReference type="SAM" id="Coils"/>
    </source>
</evidence>
<gene>
    <name evidence="5" type="ORF">SAMN05216561_106143</name>
</gene>
<dbReference type="EMBL" id="FOQG01000006">
    <property type="protein sequence ID" value="SFI23086.1"/>
    <property type="molecule type" value="Genomic_DNA"/>
</dbReference>
<keyword evidence="2" id="KW-0175">Coiled coil</keyword>
<evidence type="ECO:0000256" key="4">
    <source>
        <dbReference type="SAM" id="Phobius"/>
    </source>
</evidence>
<dbReference type="RefSeq" id="WP_091112423.1">
    <property type="nucleotide sequence ID" value="NZ_BKAF01000021.1"/>
</dbReference>
<evidence type="ECO:0000313" key="6">
    <source>
        <dbReference type="Proteomes" id="UP000198649"/>
    </source>
</evidence>
<protein>
    <submittedName>
        <fullName evidence="5">Uncharacterized conserved protein YlxW, UPF0749 family</fullName>
    </submittedName>
</protein>
<dbReference type="STRING" id="1005945.SAMN05216561_106143"/>
<comment type="similarity">
    <text evidence="1">Belongs to the UPF0749 family.</text>
</comment>
<evidence type="ECO:0000256" key="3">
    <source>
        <dbReference type="SAM" id="MobiDB-lite"/>
    </source>
</evidence>
<dbReference type="PANTHER" id="PTHR37313:SF4">
    <property type="entry name" value="CONSERVED MEMBRANE PROTEIN-RELATED"/>
    <property type="match status" value="1"/>
</dbReference>
<evidence type="ECO:0000256" key="1">
    <source>
        <dbReference type="ARBA" id="ARBA00009108"/>
    </source>
</evidence>
<reference evidence="5 6" key="1">
    <citation type="submission" date="2016-10" db="EMBL/GenBank/DDBJ databases">
        <authorList>
            <person name="de Groot N.N."/>
        </authorList>
    </citation>
    <scope>NUCLEOTIDE SEQUENCE [LARGE SCALE GENOMIC DNA]</scope>
    <source>
        <strain evidence="5 6">CGMCC 1.11156</strain>
    </source>
</reference>
<dbReference type="InterPro" id="IPR010273">
    <property type="entry name" value="DUF881"/>
</dbReference>
<sequence>MTSGSHARPAGAAPEDPRLEGQLQGEYAEQHARADADADVVGGGSEHPHSARLRAKRGVWRIGTPLVVLLSGSLFTISAYSSEGTDLRPGRYTDLASLVQNEADQYDDLKSRLDDLTSEVELLAADVDDRAVNRFQSRIEELEDPAGLTPRQGPGVSVTLSDAPEDVINSTGRDLNLLVVHQQDIQAVVNAMWRGGATAVTIQGQRIVSTTGIKCHGNAVLLQGVPYAQPYVIEAVGDPDELEDTVRNDADVAYYLARAEIPDISVGWDFEVEDDIEAPAYDGLLSRSYAEPLR</sequence>
<feature type="transmembrane region" description="Helical" evidence="4">
    <location>
        <begin position="59"/>
        <end position="80"/>
    </location>
</feature>
<keyword evidence="6" id="KW-1185">Reference proteome</keyword>
<proteinExistence type="inferred from homology"/>
<feature type="coiled-coil region" evidence="2">
    <location>
        <begin position="99"/>
        <end position="126"/>
    </location>
</feature>
<dbReference type="PANTHER" id="PTHR37313">
    <property type="entry name" value="UPF0749 PROTEIN RV1825"/>
    <property type="match status" value="1"/>
</dbReference>
<dbReference type="AlphaFoldDB" id="A0A1I3GHZ3"/>
<organism evidence="5 6">
    <name type="scientific">Nocardioides psychrotolerans</name>
    <dbReference type="NCBI Taxonomy" id="1005945"/>
    <lineage>
        <taxon>Bacteria</taxon>
        <taxon>Bacillati</taxon>
        <taxon>Actinomycetota</taxon>
        <taxon>Actinomycetes</taxon>
        <taxon>Propionibacteriales</taxon>
        <taxon>Nocardioidaceae</taxon>
        <taxon>Nocardioides</taxon>
    </lineage>
</organism>
<keyword evidence="4" id="KW-0472">Membrane</keyword>
<keyword evidence="4" id="KW-0812">Transmembrane</keyword>